<dbReference type="AlphaFoldDB" id="A0A183IK24"/>
<accession>A0A183IK24</accession>
<dbReference type="EMBL" id="UZAM01008047">
    <property type="protein sequence ID" value="VDP02929.1"/>
    <property type="molecule type" value="Genomic_DNA"/>
</dbReference>
<evidence type="ECO:0000256" key="1">
    <source>
        <dbReference type="SAM" id="Phobius"/>
    </source>
</evidence>
<keyword evidence="1" id="KW-0812">Transmembrane</keyword>
<proteinExistence type="predicted"/>
<sequence length="192" mass="21570">MVLLADLLSLWRLCSKFRRRLCAPRAGLLDRCVSSVSSSSTTAPPPQDELSRLEYSIGVLLNRLEQHSDEVASHLEEECVVCMSSKASMQTFPCCHMVLCRRCFIRTIQLFCRQPWLIASCPFVVSFAAVVWFVSVKNLLAVEWSSGPRGYLPLRPTLNAPDTHFQTADRSIAVCGHPQVLRYAPPQKSLMD</sequence>
<dbReference type="WBParaSite" id="SBAD_0000414601-mRNA-1">
    <property type="protein sequence ID" value="SBAD_0000414601-mRNA-1"/>
    <property type="gene ID" value="SBAD_0000414601"/>
</dbReference>
<dbReference type="Gene3D" id="3.30.40.10">
    <property type="entry name" value="Zinc/RING finger domain, C3HC4 (zinc finger)"/>
    <property type="match status" value="1"/>
</dbReference>
<dbReference type="InterPro" id="IPR013083">
    <property type="entry name" value="Znf_RING/FYVE/PHD"/>
</dbReference>
<protein>
    <submittedName>
        <fullName evidence="4">RING-type domain-containing protein</fullName>
    </submittedName>
</protein>
<keyword evidence="1" id="KW-0472">Membrane</keyword>
<reference evidence="2 3" key="2">
    <citation type="submission" date="2018-11" db="EMBL/GenBank/DDBJ databases">
        <authorList>
            <consortium name="Pathogen Informatics"/>
        </authorList>
    </citation>
    <scope>NUCLEOTIDE SEQUENCE [LARGE SCALE GENOMIC DNA]</scope>
</reference>
<evidence type="ECO:0000313" key="3">
    <source>
        <dbReference type="Proteomes" id="UP000270296"/>
    </source>
</evidence>
<gene>
    <name evidence="2" type="ORF">SBAD_LOCUS3970</name>
</gene>
<name>A0A183IK24_9BILA</name>
<evidence type="ECO:0000313" key="4">
    <source>
        <dbReference type="WBParaSite" id="SBAD_0000414601-mRNA-1"/>
    </source>
</evidence>
<reference evidence="4" key="1">
    <citation type="submission" date="2016-06" db="UniProtKB">
        <authorList>
            <consortium name="WormBaseParasite"/>
        </authorList>
    </citation>
    <scope>IDENTIFICATION</scope>
</reference>
<keyword evidence="1" id="KW-1133">Transmembrane helix</keyword>
<dbReference type="Proteomes" id="UP000270296">
    <property type="component" value="Unassembled WGS sequence"/>
</dbReference>
<evidence type="ECO:0000313" key="2">
    <source>
        <dbReference type="EMBL" id="VDP02929.1"/>
    </source>
</evidence>
<feature type="transmembrane region" description="Helical" evidence="1">
    <location>
        <begin position="116"/>
        <end position="135"/>
    </location>
</feature>
<organism evidence="4">
    <name type="scientific">Soboliphyme baturini</name>
    <dbReference type="NCBI Taxonomy" id="241478"/>
    <lineage>
        <taxon>Eukaryota</taxon>
        <taxon>Metazoa</taxon>
        <taxon>Ecdysozoa</taxon>
        <taxon>Nematoda</taxon>
        <taxon>Enoplea</taxon>
        <taxon>Dorylaimia</taxon>
        <taxon>Dioctophymatida</taxon>
        <taxon>Dioctophymatoidea</taxon>
        <taxon>Soboliphymatidae</taxon>
        <taxon>Soboliphyme</taxon>
    </lineage>
</organism>
<keyword evidence="3" id="KW-1185">Reference proteome</keyword>
<dbReference type="OrthoDB" id="6381204at2759"/>